<proteinExistence type="predicted"/>
<sequence>MKQTKNRTIVNILLSALVLFVIVFFLFYGKYDLFRFPFDAGVWGTASDWAMIFVTAITAVFIYRTFQAQIEVFRLQERITKYESFNYTEKIKPIFELIITKREVEQVGNNIVVNYGFKLTNTTYPAEGVKITGILFPYLDPVMEVFWEFEDFTRHPRDPIGPIDRKLAALPFKDGNSNEPRFFLHITFSLSYEDKDGNEYGQTIEVYDNETAIKRITPGPIICKS</sequence>
<keyword evidence="3" id="KW-1185">Reference proteome</keyword>
<gene>
    <name evidence="2" type="ORF">GCM10011386_44880</name>
</gene>
<keyword evidence="1" id="KW-1133">Transmembrane helix</keyword>
<organism evidence="2 3">
    <name type="scientific">Parapedobacter defluvii</name>
    <dbReference type="NCBI Taxonomy" id="2045106"/>
    <lineage>
        <taxon>Bacteria</taxon>
        <taxon>Pseudomonadati</taxon>
        <taxon>Bacteroidota</taxon>
        <taxon>Sphingobacteriia</taxon>
        <taxon>Sphingobacteriales</taxon>
        <taxon>Sphingobacteriaceae</taxon>
        <taxon>Parapedobacter</taxon>
    </lineage>
</organism>
<feature type="transmembrane region" description="Helical" evidence="1">
    <location>
        <begin position="12"/>
        <end position="29"/>
    </location>
</feature>
<reference evidence="3" key="1">
    <citation type="journal article" date="2019" name="Int. J. Syst. Evol. Microbiol.">
        <title>The Global Catalogue of Microorganisms (GCM) 10K type strain sequencing project: providing services to taxonomists for standard genome sequencing and annotation.</title>
        <authorList>
            <consortium name="The Broad Institute Genomics Platform"/>
            <consortium name="The Broad Institute Genome Sequencing Center for Infectious Disease"/>
            <person name="Wu L."/>
            <person name="Ma J."/>
        </authorList>
    </citation>
    <scope>NUCLEOTIDE SEQUENCE [LARGE SCALE GENOMIC DNA]</scope>
    <source>
        <strain evidence="3">CGMCC 1.15342</strain>
    </source>
</reference>
<evidence type="ECO:0000313" key="2">
    <source>
        <dbReference type="EMBL" id="GGC47755.1"/>
    </source>
</evidence>
<protein>
    <submittedName>
        <fullName evidence="2">Uncharacterized protein</fullName>
    </submittedName>
</protein>
<comment type="caution">
    <text evidence="2">The sequence shown here is derived from an EMBL/GenBank/DDBJ whole genome shotgun (WGS) entry which is preliminary data.</text>
</comment>
<keyword evidence="1" id="KW-0812">Transmembrane</keyword>
<evidence type="ECO:0000313" key="3">
    <source>
        <dbReference type="Proteomes" id="UP000597338"/>
    </source>
</evidence>
<feature type="transmembrane region" description="Helical" evidence="1">
    <location>
        <begin position="49"/>
        <end position="66"/>
    </location>
</feature>
<accession>A0ABQ1MZ59</accession>
<dbReference type="RefSeq" id="WP_188753720.1">
    <property type="nucleotide sequence ID" value="NZ_BMIK01000028.1"/>
</dbReference>
<keyword evidence="1" id="KW-0472">Membrane</keyword>
<dbReference type="Proteomes" id="UP000597338">
    <property type="component" value="Unassembled WGS sequence"/>
</dbReference>
<dbReference type="EMBL" id="BMIK01000028">
    <property type="protein sequence ID" value="GGC47755.1"/>
    <property type="molecule type" value="Genomic_DNA"/>
</dbReference>
<name>A0ABQ1MZ59_9SPHI</name>
<evidence type="ECO:0000256" key="1">
    <source>
        <dbReference type="SAM" id="Phobius"/>
    </source>
</evidence>